<keyword evidence="5" id="KW-1185">Reference proteome</keyword>
<organism evidence="4 5">
    <name type="scientific">Undibacterium parvum</name>
    <dbReference type="NCBI Taxonomy" id="401471"/>
    <lineage>
        <taxon>Bacteria</taxon>
        <taxon>Pseudomonadati</taxon>
        <taxon>Pseudomonadota</taxon>
        <taxon>Betaproteobacteria</taxon>
        <taxon>Burkholderiales</taxon>
        <taxon>Oxalobacteraceae</taxon>
        <taxon>Undibacterium</taxon>
    </lineage>
</organism>
<dbReference type="EMBL" id="CP034464">
    <property type="protein sequence ID" value="AZP10601.1"/>
    <property type="molecule type" value="Genomic_DNA"/>
</dbReference>
<dbReference type="PANTHER" id="PTHR35936">
    <property type="entry name" value="MEMBRANE-BOUND LYTIC MUREIN TRANSGLYCOSYLASE F"/>
    <property type="match status" value="1"/>
</dbReference>
<dbReference type="RefSeq" id="WP_126126000.1">
    <property type="nucleotide sequence ID" value="NZ_CP034464.1"/>
</dbReference>
<dbReference type="OrthoDB" id="8779113at2"/>
<feature type="signal peptide" evidence="2">
    <location>
        <begin position="1"/>
        <end position="21"/>
    </location>
</feature>
<dbReference type="SUPFAM" id="SSF53850">
    <property type="entry name" value="Periplasmic binding protein-like II"/>
    <property type="match status" value="1"/>
</dbReference>
<evidence type="ECO:0000259" key="3">
    <source>
        <dbReference type="Pfam" id="PF00497"/>
    </source>
</evidence>
<proteinExistence type="predicted"/>
<feature type="domain" description="Solute-binding protein family 3/N-terminal" evidence="3">
    <location>
        <begin position="28"/>
        <end position="249"/>
    </location>
</feature>
<dbReference type="KEGG" id="upv:EJN92_00270"/>
<evidence type="ECO:0000313" key="5">
    <source>
        <dbReference type="Proteomes" id="UP000275663"/>
    </source>
</evidence>
<sequence length="252" mass="28315">MVRSSILLFCLSSAMYLDAHAFEVVRACGGDSNWPPMSYVLAPSKTVEGLSAEILRTVLTPEPVISLRPWARCLAEVRAREGYDVVMSAFKTPEREAQFVFSRSYHSLTPAYLFSTEHFKAPPLKSLADLEKFKVCALHGASIFYTKLAPAQIESGATSYLSLIRKIDRGHCDIVVDMREVFLGFAKLGLLPFTANTYQILPLPETEKYSLHYGVSKQHPQALQLIERIDKGLNEMHRTGKLNTLIDKYQVQ</sequence>
<accession>A0A3Q9BMY0</accession>
<dbReference type="InterPro" id="IPR001638">
    <property type="entry name" value="Solute-binding_3/MltF_N"/>
</dbReference>
<dbReference type="PANTHER" id="PTHR35936:SF25">
    <property type="entry name" value="ABC TRANSPORTER SUBSTRATE-BINDING PROTEIN"/>
    <property type="match status" value="1"/>
</dbReference>
<reference evidence="4 5" key="1">
    <citation type="journal article" date="2011" name="Int. J. Syst. Evol. Microbiol.">
        <title>Description of Undibacterium oligocarboniphilum sp. nov., isolated from purified water, and Undibacterium pigrum strain CCUG 49012 as the type strain of Undibacterium parvum sp. nov., and emended descriptions of the genus Undibacterium and the species Undibacterium pigrum.</title>
        <authorList>
            <person name="Eder W."/>
            <person name="Wanner G."/>
            <person name="Ludwig W."/>
            <person name="Busse H.J."/>
            <person name="Ziemke-Kageler F."/>
            <person name="Lang E."/>
        </authorList>
    </citation>
    <scope>NUCLEOTIDE SEQUENCE [LARGE SCALE GENOMIC DNA]</scope>
    <source>
        <strain evidence="4 5">DSM 23061</strain>
    </source>
</reference>
<dbReference type="AlphaFoldDB" id="A0A3Q9BMY0"/>
<keyword evidence="1 2" id="KW-0732">Signal</keyword>
<protein>
    <submittedName>
        <fullName evidence="4">Transporter substrate-binding domain-containing protein</fullName>
    </submittedName>
</protein>
<name>A0A3Q9BMY0_9BURK</name>
<dbReference type="Proteomes" id="UP000275663">
    <property type="component" value="Chromosome"/>
</dbReference>
<feature type="chain" id="PRO_5018702496" evidence="2">
    <location>
        <begin position="22"/>
        <end position="252"/>
    </location>
</feature>
<evidence type="ECO:0000256" key="2">
    <source>
        <dbReference type="SAM" id="SignalP"/>
    </source>
</evidence>
<dbReference type="Pfam" id="PF00497">
    <property type="entry name" value="SBP_bac_3"/>
    <property type="match status" value="1"/>
</dbReference>
<gene>
    <name evidence="4" type="ORF">EJN92_00270</name>
</gene>
<evidence type="ECO:0000313" key="4">
    <source>
        <dbReference type="EMBL" id="AZP10601.1"/>
    </source>
</evidence>
<dbReference type="Gene3D" id="3.40.190.10">
    <property type="entry name" value="Periplasmic binding protein-like II"/>
    <property type="match status" value="2"/>
</dbReference>
<evidence type="ECO:0000256" key="1">
    <source>
        <dbReference type="ARBA" id="ARBA00022729"/>
    </source>
</evidence>